<evidence type="ECO:0000256" key="7">
    <source>
        <dbReference type="SAM" id="Phobius"/>
    </source>
</evidence>
<evidence type="ECO:0000256" key="1">
    <source>
        <dbReference type="ARBA" id="ARBA00004370"/>
    </source>
</evidence>
<name>C4R0Z5_KOMPG</name>
<organism evidence="8 9">
    <name type="scientific">Komagataella phaffii (strain GS115 / ATCC 20864)</name>
    <name type="common">Yeast</name>
    <name type="synonym">Pichia pastoris</name>
    <dbReference type="NCBI Taxonomy" id="644223"/>
    <lineage>
        <taxon>Eukaryota</taxon>
        <taxon>Fungi</taxon>
        <taxon>Dikarya</taxon>
        <taxon>Ascomycota</taxon>
        <taxon>Saccharomycotina</taxon>
        <taxon>Pichiomycetes</taxon>
        <taxon>Pichiales</taxon>
        <taxon>Pichiaceae</taxon>
        <taxon>Komagataella</taxon>
    </lineage>
</organism>
<evidence type="ECO:0000313" key="8">
    <source>
        <dbReference type="EMBL" id="CAY69169.1"/>
    </source>
</evidence>
<evidence type="ECO:0000256" key="4">
    <source>
        <dbReference type="ARBA" id="ARBA00022989"/>
    </source>
</evidence>
<dbReference type="AlphaFoldDB" id="C4R0Z5"/>
<dbReference type="KEGG" id="ppa:PAS_chr2-1_0536"/>
<dbReference type="HOGENOM" id="CLU_107649_0_0_1"/>
<feature type="compositionally biased region" description="Polar residues" evidence="6">
    <location>
        <begin position="85"/>
        <end position="102"/>
    </location>
</feature>
<dbReference type="InParanoid" id="C4R0Z5"/>
<evidence type="ECO:0000256" key="2">
    <source>
        <dbReference type="ARBA" id="ARBA00009530"/>
    </source>
</evidence>
<dbReference type="Pfam" id="PF01679">
    <property type="entry name" value="Pmp3"/>
    <property type="match status" value="1"/>
</dbReference>
<dbReference type="FunCoup" id="C4R0Z5">
    <property type="interactions" value="81"/>
</dbReference>
<dbReference type="OMA" id="YIMADKT"/>
<dbReference type="GeneID" id="8197975"/>
<gene>
    <name evidence="8" type="ordered locus">PAS_chr2-1_0536</name>
</gene>
<dbReference type="PANTHER" id="PTHR21659:SF57">
    <property type="entry name" value="PLASMA MEMBRANE PROTEOLIPID 31"/>
    <property type="match status" value="1"/>
</dbReference>
<dbReference type="eggNOG" id="KOG1773">
    <property type="taxonomic scope" value="Eukaryota"/>
</dbReference>
<keyword evidence="4 7" id="KW-1133">Transmembrane helix</keyword>
<reference evidence="8 9" key="1">
    <citation type="journal article" date="2009" name="Nat. Biotechnol.">
        <title>Genome sequence of the recombinant protein production host Pichia pastoris.</title>
        <authorList>
            <person name="De Schutter K."/>
            <person name="Lin Y.C."/>
            <person name="Tiels P."/>
            <person name="Van Hecke A."/>
            <person name="Glinka S."/>
            <person name="Weber-Lehmann J."/>
            <person name="Rouze P."/>
            <person name="Van de Peer Y."/>
            <person name="Callewaert N."/>
        </authorList>
    </citation>
    <scope>NUCLEOTIDE SEQUENCE [LARGE SCALE GENOMIC DNA]</scope>
    <source>
        <strain evidence="9">GS115 / ATCC 20864</strain>
    </source>
</reference>
<keyword evidence="5 7" id="KW-0472">Membrane</keyword>
<accession>C4R0Z5</accession>
<sequence>MCCCDCLLVIIAVFFPPFPVWVKRGLCSADSVINILLCILGYLPGLLHSWYIISRYPEAYYVDLDPELGQAGVIYVNPPVERAISPTTVDRPSSRQQCLHQGSNGGFNPHYGATYIPTPAESPPSYDRALEERTEGSSSGKN</sequence>
<comment type="subcellular location">
    <subcellularLocation>
        <location evidence="1">Membrane</location>
    </subcellularLocation>
</comment>
<proteinExistence type="inferred from homology"/>
<evidence type="ECO:0000256" key="6">
    <source>
        <dbReference type="SAM" id="MobiDB-lite"/>
    </source>
</evidence>
<feature type="region of interest" description="Disordered" evidence="6">
    <location>
        <begin position="85"/>
        <end position="142"/>
    </location>
</feature>
<comment type="similarity">
    <text evidence="2">Belongs to the UPF0057 (PMP3) family.</text>
</comment>
<keyword evidence="9" id="KW-1185">Reference proteome</keyword>
<dbReference type="OrthoDB" id="2802411at2759"/>
<keyword evidence="3 7" id="KW-0812">Transmembrane</keyword>
<protein>
    <submittedName>
        <fullName evidence="8">Uncharacterized protein</fullName>
    </submittedName>
</protein>
<feature type="transmembrane region" description="Helical" evidence="7">
    <location>
        <begin position="32"/>
        <end position="53"/>
    </location>
</feature>
<dbReference type="PANTHER" id="PTHR21659">
    <property type="entry name" value="HYDROPHOBIC PROTEIN RCI2 LOW TEMPERATURE AND SALT RESPONSIVE PROTEIN LTI6 -RELATED"/>
    <property type="match status" value="1"/>
</dbReference>
<dbReference type="EMBL" id="FN392320">
    <property type="protein sequence ID" value="CAY69169.1"/>
    <property type="molecule type" value="Genomic_DNA"/>
</dbReference>
<dbReference type="InterPro" id="IPR000612">
    <property type="entry name" value="PMP3"/>
</dbReference>
<dbReference type="GO" id="GO:0016020">
    <property type="term" value="C:membrane"/>
    <property type="evidence" value="ECO:0007669"/>
    <property type="project" value="UniProtKB-SubCell"/>
</dbReference>
<dbReference type="Proteomes" id="UP000000314">
    <property type="component" value="Chromosome 2"/>
</dbReference>
<evidence type="ECO:0000256" key="3">
    <source>
        <dbReference type="ARBA" id="ARBA00022692"/>
    </source>
</evidence>
<evidence type="ECO:0000313" key="9">
    <source>
        <dbReference type="Proteomes" id="UP000000314"/>
    </source>
</evidence>
<dbReference type="RefSeq" id="XP_002491449.1">
    <property type="nucleotide sequence ID" value="XM_002491404.1"/>
</dbReference>
<evidence type="ECO:0000256" key="5">
    <source>
        <dbReference type="ARBA" id="ARBA00023136"/>
    </source>
</evidence>